<gene>
    <name evidence="1" type="primary">tssJ</name>
    <name evidence="1" type="ORF">DLM46_12700</name>
</gene>
<keyword evidence="2" id="KW-1185">Reference proteome</keyword>
<name>A0A370N9Z9_9BURK</name>
<dbReference type="Pfam" id="PF12790">
    <property type="entry name" value="T6SS-SciN"/>
    <property type="match status" value="1"/>
</dbReference>
<sequence length="218" mass="23208">MKTRSPLDLFHRLFHHSPSTSRENAPVRPTRTDDMRRLLVLGAASSLLAGCGMLDKLPLIGKAKPPPPPPAPAAPPPQLIDVTLKAAAELNPDVTGRPSPLAVRLYQLKSASKFSNADFFALFDHDNALLGADLLAREDLQIEPGASRTVVLERAREVRQVAVLAAYREVDSASWRAVVDVWAADVKRVEVRLEALGVVIAAGAGAAVAASRGGAPHS</sequence>
<dbReference type="EMBL" id="QHKS01000007">
    <property type="protein sequence ID" value="RDK02446.1"/>
    <property type="molecule type" value="Genomic_DNA"/>
</dbReference>
<dbReference type="Proteomes" id="UP000254875">
    <property type="component" value="Unassembled WGS sequence"/>
</dbReference>
<protein>
    <submittedName>
        <fullName evidence="1">Type VI secretion system lipoprotein TssJ</fullName>
    </submittedName>
</protein>
<keyword evidence="1" id="KW-0449">Lipoprotein</keyword>
<dbReference type="PANTHER" id="PTHR37625:SF4">
    <property type="entry name" value="OUTER MEMBRANE LIPOPROTEIN"/>
    <property type="match status" value="1"/>
</dbReference>
<dbReference type="OrthoDB" id="5471061at2"/>
<dbReference type="RefSeq" id="WP_115101122.1">
    <property type="nucleotide sequence ID" value="NZ_QHKS01000007.1"/>
</dbReference>
<dbReference type="Gene3D" id="2.60.40.4150">
    <property type="entry name" value="Type VI secretion system, lipoprotein SciN"/>
    <property type="match status" value="1"/>
</dbReference>
<accession>A0A370N9Z9</accession>
<evidence type="ECO:0000313" key="1">
    <source>
        <dbReference type="EMBL" id="RDK02446.1"/>
    </source>
</evidence>
<evidence type="ECO:0000313" key="2">
    <source>
        <dbReference type="Proteomes" id="UP000254875"/>
    </source>
</evidence>
<dbReference type="PANTHER" id="PTHR37625">
    <property type="entry name" value="OUTER MEMBRANE LIPOPROTEIN-RELATED"/>
    <property type="match status" value="1"/>
</dbReference>
<proteinExistence type="predicted"/>
<dbReference type="InterPro" id="IPR017734">
    <property type="entry name" value="T6SS_SciN"/>
</dbReference>
<dbReference type="AlphaFoldDB" id="A0A370N9Z9"/>
<organism evidence="1 2">
    <name type="scientific">Paraburkholderia lacunae</name>
    <dbReference type="NCBI Taxonomy" id="2211104"/>
    <lineage>
        <taxon>Bacteria</taxon>
        <taxon>Pseudomonadati</taxon>
        <taxon>Pseudomonadota</taxon>
        <taxon>Betaproteobacteria</taxon>
        <taxon>Burkholderiales</taxon>
        <taxon>Burkholderiaceae</taxon>
        <taxon>Paraburkholderia</taxon>
    </lineage>
</organism>
<dbReference type="InterPro" id="IPR038706">
    <property type="entry name" value="Type_VI_SciN-like_sf"/>
</dbReference>
<comment type="caution">
    <text evidence="1">The sequence shown here is derived from an EMBL/GenBank/DDBJ whole genome shotgun (WGS) entry which is preliminary data.</text>
</comment>
<dbReference type="NCBIfam" id="TIGR03352">
    <property type="entry name" value="VI_chp_3"/>
    <property type="match status" value="1"/>
</dbReference>
<reference evidence="2" key="1">
    <citation type="submission" date="2018-05" db="EMBL/GenBank/DDBJ databases">
        <authorList>
            <person name="Feng T."/>
        </authorList>
    </citation>
    <scope>NUCLEOTIDE SEQUENCE [LARGE SCALE GENOMIC DNA]</scope>
    <source>
        <strain evidence="2">S27</strain>
    </source>
</reference>